<proteinExistence type="predicted"/>
<evidence type="ECO:0000313" key="1">
    <source>
        <dbReference type="Proteomes" id="UP000095286"/>
    </source>
</evidence>
<dbReference type="WBParaSite" id="RSKR_0000052300.1">
    <property type="protein sequence ID" value="RSKR_0000052300.1"/>
    <property type="gene ID" value="RSKR_0000052300"/>
</dbReference>
<reference evidence="2" key="1">
    <citation type="submission" date="2016-11" db="UniProtKB">
        <authorList>
            <consortium name="WormBaseParasite"/>
        </authorList>
    </citation>
    <scope>IDENTIFICATION</scope>
    <source>
        <strain evidence="2">KR3021</strain>
    </source>
</reference>
<protein>
    <submittedName>
        <fullName evidence="2">G domain-containing protein</fullName>
    </submittedName>
</protein>
<name>A0AC35TH68_9BILA</name>
<organism evidence="1 2">
    <name type="scientific">Rhabditophanes sp. KR3021</name>
    <dbReference type="NCBI Taxonomy" id="114890"/>
    <lineage>
        <taxon>Eukaryota</taxon>
        <taxon>Metazoa</taxon>
        <taxon>Ecdysozoa</taxon>
        <taxon>Nematoda</taxon>
        <taxon>Chromadorea</taxon>
        <taxon>Rhabditida</taxon>
        <taxon>Tylenchina</taxon>
        <taxon>Panagrolaimomorpha</taxon>
        <taxon>Strongyloidoidea</taxon>
        <taxon>Alloionematidae</taxon>
        <taxon>Rhabditophanes</taxon>
    </lineage>
</organism>
<sequence length="346" mass="38597">MLSSANVINCLLFGQKDVGKTSLISKYLSIAHQASDAPQSYCKTEVIDGEIVLLNINKLTNEKDITHTTVNGVDIVMLIFAVDSLESFEYIIKAQKSVQRMLPKTPMTLIATKRDKRACKKEDDEGLVQIHQIQALASSISAYAYFECTSDSLEETKLPFIQAIKIAKLVKRLCNEKQEPIPIFGGPIKKAIAALKKFWTDSSSLLGKIELTSAKSNGCLAVQEESQQVSQRSGSQYSFSDLEKLGQTNKSSTASYLVENLFSEDNFMDDPVVQQLIFDEYDTPIVTKNFTEMEEMKRESEKCLIGIVESIVNSEIEGKWDETMQQKTQDPISNPPSVIEENSSYA</sequence>
<dbReference type="Proteomes" id="UP000095286">
    <property type="component" value="Unplaced"/>
</dbReference>
<accession>A0AC35TH68</accession>
<evidence type="ECO:0000313" key="2">
    <source>
        <dbReference type="WBParaSite" id="RSKR_0000052300.1"/>
    </source>
</evidence>